<accession>A0A7X0LKX5</accession>
<dbReference type="RefSeq" id="WP_184678398.1">
    <property type="nucleotide sequence ID" value="NZ_JACHGY010000001.1"/>
</dbReference>
<proteinExistence type="predicted"/>
<dbReference type="EMBL" id="JACHGY010000001">
    <property type="protein sequence ID" value="MBB6430905.1"/>
    <property type="molecule type" value="Genomic_DNA"/>
</dbReference>
<dbReference type="Proteomes" id="UP000541810">
    <property type="component" value="Unassembled WGS sequence"/>
</dbReference>
<comment type="caution">
    <text evidence="2">The sequence shown here is derived from an EMBL/GenBank/DDBJ whole genome shotgun (WGS) entry which is preliminary data.</text>
</comment>
<keyword evidence="3" id="KW-1185">Reference proteome</keyword>
<keyword evidence="1" id="KW-0472">Membrane</keyword>
<protein>
    <submittedName>
        <fullName evidence="2">Uncharacterized protein</fullName>
    </submittedName>
</protein>
<feature type="transmembrane region" description="Helical" evidence="1">
    <location>
        <begin position="182"/>
        <end position="203"/>
    </location>
</feature>
<feature type="transmembrane region" description="Helical" evidence="1">
    <location>
        <begin position="114"/>
        <end position="134"/>
    </location>
</feature>
<feature type="transmembrane region" description="Helical" evidence="1">
    <location>
        <begin position="146"/>
        <end position="170"/>
    </location>
</feature>
<organism evidence="2 3">
    <name type="scientific">Algisphaera agarilytica</name>
    <dbReference type="NCBI Taxonomy" id="1385975"/>
    <lineage>
        <taxon>Bacteria</taxon>
        <taxon>Pseudomonadati</taxon>
        <taxon>Planctomycetota</taxon>
        <taxon>Phycisphaerae</taxon>
        <taxon>Phycisphaerales</taxon>
        <taxon>Phycisphaeraceae</taxon>
        <taxon>Algisphaera</taxon>
    </lineage>
</organism>
<name>A0A7X0LKX5_9BACT</name>
<feature type="transmembrane region" description="Helical" evidence="1">
    <location>
        <begin position="73"/>
        <end position="102"/>
    </location>
</feature>
<keyword evidence="1" id="KW-1133">Transmembrane helix</keyword>
<evidence type="ECO:0000313" key="2">
    <source>
        <dbReference type="EMBL" id="MBB6430905.1"/>
    </source>
</evidence>
<evidence type="ECO:0000313" key="3">
    <source>
        <dbReference type="Proteomes" id="UP000541810"/>
    </source>
</evidence>
<gene>
    <name evidence="2" type="ORF">HNQ40_002711</name>
</gene>
<feature type="transmembrane region" description="Helical" evidence="1">
    <location>
        <begin position="223"/>
        <end position="249"/>
    </location>
</feature>
<dbReference type="AlphaFoldDB" id="A0A7X0LKX5"/>
<evidence type="ECO:0000256" key="1">
    <source>
        <dbReference type="SAM" id="Phobius"/>
    </source>
</evidence>
<reference evidence="2 3" key="1">
    <citation type="submission" date="2020-08" db="EMBL/GenBank/DDBJ databases">
        <title>Genomic Encyclopedia of Type Strains, Phase IV (KMG-IV): sequencing the most valuable type-strain genomes for metagenomic binning, comparative biology and taxonomic classification.</title>
        <authorList>
            <person name="Goeker M."/>
        </authorList>
    </citation>
    <scope>NUCLEOTIDE SEQUENCE [LARGE SCALE GENOMIC DNA]</scope>
    <source>
        <strain evidence="2 3">DSM 103725</strain>
    </source>
</reference>
<keyword evidence="1" id="KW-0812">Transmembrane</keyword>
<sequence length="268" mass="28775">MNSPSTPDAAVVTLDADGRIAVDLPCVSCGYLLRTLPPDGSCPECGKPVAETLEAGNIRLLPLDWLGGLQGGAVFLAISIPLLGLFGIGALTWLLIAITITIDAPKHQPGLKRLRNLSVASGVTGGLGALLLIVDPSYYHSEWFFIAHLAVVTVMLGLHLAGMCGFAAAVCRLAQWHSLRKLSTCLAVFALLWPFLTMGSVILMGMSFSRAWNGNPVWWLDTLLYLLGLSAFFGGALFLVLLFMLWVMIAIKLNCILREAEALQRGTK</sequence>